<dbReference type="PANTHER" id="PTHR35469">
    <property type="entry name" value="TRANSMEMBRANE PROTEIN"/>
    <property type="match status" value="1"/>
</dbReference>
<keyword evidence="2" id="KW-0812">Transmembrane</keyword>
<keyword evidence="4" id="KW-1185">Reference proteome</keyword>
<dbReference type="OrthoDB" id="1645757at2759"/>
<name>A0A2Z7ABA9_9LAMI</name>
<dbReference type="Proteomes" id="UP000250235">
    <property type="component" value="Unassembled WGS sequence"/>
</dbReference>
<keyword evidence="2" id="KW-1133">Transmembrane helix</keyword>
<protein>
    <submittedName>
        <fullName evidence="3">Uncharacterized protein</fullName>
    </submittedName>
</protein>
<keyword evidence="2" id="KW-0472">Membrane</keyword>
<accession>A0A2Z7ABA9</accession>
<evidence type="ECO:0000256" key="1">
    <source>
        <dbReference type="SAM" id="MobiDB-lite"/>
    </source>
</evidence>
<feature type="region of interest" description="Disordered" evidence="1">
    <location>
        <begin position="14"/>
        <end position="69"/>
    </location>
</feature>
<evidence type="ECO:0000313" key="4">
    <source>
        <dbReference type="Proteomes" id="UP000250235"/>
    </source>
</evidence>
<sequence length="202" mass="22356">MALITGRVKSLDMDGLHVQYDSQPATPDHHGKSDTPTTPREQKSEEEQFQSSITTPRISKPKNHGLNPSKKPLIQLLDSITPKEINSTIISSENTRVMCSTIIAVLVVLSHVNLPHNVVRSKSLIAYRPLYVVLVTDVLIVAARLALYTQKKREEEDHKGGVNWGGAIKMLELGLVVHRGIRAIFIDCSFYLVIVVCGLSLV</sequence>
<feature type="transmembrane region" description="Helical" evidence="2">
    <location>
        <begin position="126"/>
        <end position="147"/>
    </location>
</feature>
<dbReference type="AlphaFoldDB" id="A0A2Z7ABA9"/>
<feature type="transmembrane region" description="Helical" evidence="2">
    <location>
        <begin position="97"/>
        <end position="114"/>
    </location>
</feature>
<proteinExistence type="predicted"/>
<evidence type="ECO:0000313" key="3">
    <source>
        <dbReference type="EMBL" id="KZV16270.1"/>
    </source>
</evidence>
<gene>
    <name evidence="3" type="ORF">F511_35836</name>
</gene>
<dbReference type="PANTHER" id="PTHR35469:SF5">
    <property type="entry name" value="TRANSMEMBRANE PROTEIN"/>
    <property type="match status" value="1"/>
</dbReference>
<evidence type="ECO:0000256" key="2">
    <source>
        <dbReference type="SAM" id="Phobius"/>
    </source>
</evidence>
<dbReference type="EMBL" id="KV019123">
    <property type="protein sequence ID" value="KZV16270.1"/>
    <property type="molecule type" value="Genomic_DNA"/>
</dbReference>
<reference evidence="3 4" key="1">
    <citation type="journal article" date="2015" name="Proc. Natl. Acad. Sci. U.S.A.">
        <title>The resurrection genome of Boea hygrometrica: A blueprint for survival of dehydration.</title>
        <authorList>
            <person name="Xiao L."/>
            <person name="Yang G."/>
            <person name="Zhang L."/>
            <person name="Yang X."/>
            <person name="Zhao S."/>
            <person name="Ji Z."/>
            <person name="Zhou Q."/>
            <person name="Hu M."/>
            <person name="Wang Y."/>
            <person name="Chen M."/>
            <person name="Xu Y."/>
            <person name="Jin H."/>
            <person name="Xiao X."/>
            <person name="Hu G."/>
            <person name="Bao F."/>
            <person name="Hu Y."/>
            <person name="Wan P."/>
            <person name="Li L."/>
            <person name="Deng X."/>
            <person name="Kuang T."/>
            <person name="Xiang C."/>
            <person name="Zhu J.K."/>
            <person name="Oliver M.J."/>
            <person name="He Y."/>
        </authorList>
    </citation>
    <scope>NUCLEOTIDE SEQUENCE [LARGE SCALE GENOMIC DNA]</scope>
    <source>
        <strain evidence="4">cv. XS01</strain>
    </source>
</reference>
<organism evidence="3 4">
    <name type="scientific">Dorcoceras hygrometricum</name>
    <dbReference type="NCBI Taxonomy" id="472368"/>
    <lineage>
        <taxon>Eukaryota</taxon>
        <taxon>Viridiplantae</taxon>
        <taxon>Streptophyta</taxon>
        <taxon>Embryophyta</taxon>
        <taxon>Tracheophyta</taxon>
        <taxon>Spermatophyta</taxon>
        <taxon>Magnoliopsida</taxon>
        <taxon>eudicotyledons</taxon>
        <taxon>Gunneridae</taxon>
        <taxon>Pentapetalae</taxon>
        <taxon>asterids</taxon>
        <taxon>lamiids</taxon>
        <taxon>Lamiales</taxon>
        <taxon>Gesneriaceae</taxon>
        <taxon>Didymocarpoideae</taxon>
        <taxon>Trichosporeae</taxon>
        <taxon>Loxocarpinae</taxon>
        <taxon>Dorcoceras</taxon>
    </lineage>
</organism>